<accession>A0AA44XZQ5</accession>
<dbReference type="Proteomes" id="UP000237632">
    <property type="component" value="Unassembled WGS sequence"/>
</dbReference>
<evidence type="ECO:0000313" key="1">
    <source>
        <dbReference type="EMBL" id="PRH40807.1"/>
    </source>
</evidence>
<proteinExistence type="predicted"/>
<dbReference type="RefSeq" id="WP_105856765.1">
    <property type="nucleotide sequence ID" value="NZ_PVHK01000134.1"/>
</dbReference>
<dbReference type="EMBL" id="PVHK01000134">
    <property type="protein sequence ID" value="PRH40807.1"/>
    <property type="molecule type" value="Genomic_DNA"/>
</dbReference>
<sequence length="101" mass="11116">MSDRELLELAAKAINGGCWHPLTHSKPWNPLEDDGDALRLAVQLNIRLTIFDNTVVKSRAAVWRDGNADCALWEPEGNDPLAATRRAIVRAASEIAKAREA</sequence>
<reference evidence="1 2" key="1">
    <citation type="submission" date="2018-03" db="EMBL/GenBank/DDBJ databases">
        <authorList>
            <person name="Nguyen K."/>
            <person name="Fouts D."/>
            <person name="Sutton G."/>
        </authorList>
    </citation>
    <scope>NUCLEOTIDE SEQUENCE [LARGE SCALE GENOMIC DNA]</scope>
    <source>
        <strain evidence="1 2">AU3578</strain>
    </source>
</reference>
<gene>
    <name evidence="1" type="ORF">C6T65_18945</name>
</gene>
<evidence type="ECO:0008006" key="3">
    <source>
        <dbReference type="Google" id="ProtNLM"/>
    </source>
</evidence>
<organism evidence="1 2">
    <name type="scientific">Burkholderia vietnamiensis</name>
    <dbReference type="NCBI Taxonomy" id="60552"/>
    <lineage>
        <taxon>Bacteria</taxon>
        <taxon>Pseudomonadati</taxon>
        <taxon>Pseudomonadota</taxon>
        <taxon>Betaproteobacteria</taxon>
        <taxon>Burkholderiales</taxon>
        <taxon>Burkholderiaceae</taxon>
        <taxon>Burkholderia</taxon>
        <taxon>Burkholderia cepacia complex</taxon>
    </lineage>
</organism>
<name>A0AA44XZQ5_BURVI</name>
<evidence type="ECO:0000313" key="2">
    <source>
        <dbReference type="Proteomes" id="UP000237632"/>
    </source>
</evidence>
<comment type="caution">
    <text evidence="1">The sequence shown here is derived from an EMBL/GenBank/DDBJ whole genome shotgun (WGS) entry which is preliminary data.</text>
</comment>
<dbReference type="AlphaFoldDB" id="A0AA44XZQ5"/>
<protein>
    <recommendedName>
        <fullName evidence="3">Phage ABA sandwich domain-containing protein</fullName>
    </recommendedName>
</protein>